<dbReference type="GO" id="GO:0071555">
    <property type="term" value="P:cell wall organization"/>
    <property type="evidence" value="ECO:0007669"/>
    <property type="project" value="UniProtKB-KW"/>
</dbReference>
<dbReference type="GO" id="GO:0008955">
    <property type="term" value="F:peptidoglycan glycosyltransferase activity"/>
    <property type="evidence" value="ECO:0007669"/>
    <property type="project" value="UniProtKB-UniRule"/>
</dbReference>
<organism evidence="12 13">
    <name type="scientific">Solilutibacter pythonis</name>
    <dbReference type="NCBI Taxonomy" id="2483112"/>
    <lineage>
        <taxon>Bacteria</taxon>
        <taxon>Pseudomonadati</taxon>
        <taxon>Pseudomonadota</taxon>
        <taxon>Gammaproteobacteria</taxon>
        <taxon>Lysobacterales</taxon>
        <taxon>Lysobacteraceae</taxon>
        <taxon>Solilutibacter</taxon>
    </lineage>
</organism>
<comment type="similarity">
    <text evidence="11">Belongs to the SEDS family. MrdB/RodA subfamily.</text>
</comment>
<feature type="transmembrane region" description="Helical" evidence="11">
    <location>
        <begin position="139"/>
        <end position="156"/>
    </location>
</feature>
<reference evidence="12 13" key="1">
    <citation type="submission" date="2018-10" db="EMBL/GenBank/DDBJ databases">
        <title>Proposal of Lysobacter pythonis sp. nov. isolated from royal pythons (Python regius).</title>
        <authorList>
            <person name="Hans-Juergen B."/>
            <person name="Huptas C."/>
            <person name="Sandra B."/>
            <person name="Igor L."/>
            <person name="Joachim S."/>
            <person name="Siegfried S."/>
            <person name="Mareike W."/>
            <person name="Peter K."/>
        </authorList>
    </citation>
    <scope>NUCLEOTIDE SEQUENCE [LARGE SCALE GENOMIC DNA]</scope>
    <source>
        <strain evidence="12 13">4284/11</strain>
    </source>
</reference>
<dbReference type="NCBIfam" id="TIGR02210">
    <property type="entry name" value="rodA_shape"/>
    <property type="match status" value="1"/>
</dbReference>
<dbReference type="GO" id="GO:0008360">
    <property type="term" value="P:regulation of cell shape"/>
    <property type="evidence" value="ECO:0007669"/>
    <property type="project" value="UniProtKB-KW"/>
</dbReference>
<keyword evidence="5 11" id="KW-0812">Transmembrane</keyword>
<dbReference type="InterPro" id="IPR018365">
    <property type="entry name" value="Cell_cycle_FtsW-rel_CS"/>
</dbReference>
<keyword evidence="2 11" id="KW-1003">Cell membrane</keyword>
<dbReference type="Pfam" id="PF01098">
    <property type="entry name" value="FTSW_RODA_SPOVE"/>
    <property type="match status" value="1"/>
</dbReference>
<gene>
    <name evidence="11 12" type="primary">rodA</name>
    <name evidence="11" type="synonym">mrdB</name>
    <name evidence="12" type="ORF">EBB59_12275</name>
</gene>
<proteinExistence type="inferred from homology"/>
<feature type="transmembrane region" description="Helical" evidence="11">
    <location>
        <begin position="79"/>
        <end position="98"/>
    </location>
</feature>
<feature type="transmembrane region" description="Helical" evidence="11">
    <location>
        <begin position="281"/>
        <end position="302"/>
    </location>
</feature>
<keyword evidence="8 11" id="KW-1133">Transmembrane helix</keyword>
<dbReference type="InterPro" id="IPR001182">
    <property type="entry name" value="FtsW/RodA"/>
</dbReference>
<feature type="transmembrane region" description="Helical" evidence="11">
    <location>
        <begin position="21"/>
        <end position="42"/>
    </location>
</feature>
<evidence type="ECO:0000256" key="9">
    <source>
        <dbReference type="ARBA" id="ARBA00023136"/>
    </source>
</evidence>
<dbReference type="PROSITE" id="PS00428">
    <property type="entry name" value="FTSW_RODA_SPOVE"/>
    <property type="match status" value="1"/>
</dbReference>
<keyword evidence="6 11" id="KW-0133">Cell shape</keyword>
<feature type="transmembrane region" description="Helical" evidence="11">
    <location>
        <begin position="48"/>
        <end position="67"/>
    </location>
</feature>
<evidence type="ECO:0000256" key="2">
    <source>
        <dbReference type="ARBA" id="ARBA00022475"/>
    </source>
</evidence>
<sequence length="377" mass="39897">MNPLLRWLGDGVLRVLRSVDLPLLAALCGLMAASLAVLSSAGGDSARLVLSQGVRFCVGIGVMWAISRIRPQTLRAASPYVYAASLLPLVAVLFVGTGRYGGHWLNLGVFYFQPSELFKLCLPMMLAWHLDRSVLPPRLGTMLAAAAIIALPVGLILLQRDLGTAVLVAASGVFGLYLGGLAWGWFAVAGAGAVIGYALAMFAPIQWFEPFLRPYQVGRIQAFRDPGTDPLGEGWNIIQSQIAIGSGGWFGKGWGESSQSQLNYLPEYTTDFAFSVLSEEFGWIGVAIVIGLYLFAIGRCLWIAAEARDGYSRIVAGTLGLSLFVYVAVNGGMISGLLPVVGVPMPLISYGGTSAVTLLAGMGLVMSAGAHGRRRGG</sequence>
<dbReference type="PANTHER" id="PTHR30474">
    <property type="entry name" value="CELL CYCLE PROTEIN"/>
    <property type="match status" value="1"/>
</dbReference>
<dbReference type="PANTHER" id="PTHR30474:SF1">
    <property type="entry name" value="PEPTIDOGLYCAN GLYCOSYLTRANSFERASE MRDB"/>
    <property type="match status" value="1"/>
</dbReference>
<keyword evidence="11" id="KW-0997">Cell inner membrane</keyword>
<dbReference type="GO" id="GO:0051301">
    <property type="term" value="P:cell division"/>
    <property type="evidence" value="ECO:0007669"/>
    <property type="project" value="InterPro"/>
</dbReference>
<evidence type="ECO:0000256" key="7">
    <source>
        <dbReference type="ARBA" id="ARBA00022984"/>
    </source>
</evidence>
<protein>
    <recommendedName>
        <fullName evidence="11">Peptidoglycan glycosyltransferase MrdB</fullName>
        <shortName evidence="11">PGT</shortName>
        <ecNumber evidence="11">2.4.99.28</ecNumber>
    </recommendedName>
    <alternativeName>
        <fullName evidence="11">Cell elongation protein RodA</fullName>
    </alternativeName>
    <alternativeName>
        <fullName evidence="11">Cell wall polymerase</fullName>
    </alternativeName>
    <alternativeName>
        <fullName evidence="11">Peptidoglycan polymerase</fullName>
        <shortName evidence="11">PG polymerase</shortName>
    </alternativeName>
</protein>
<accession>A0A3M2HJZ3</accession>
<keyword evidence="4 11" id="KW-0808">Transferase</keyword>
<comment type="function">
    <text evidence="11">Peptidoglycan polymerase that is essential for cell wall elongation.</text>
</comment>
<feature type="transmembrane region" description="Helical" evidence="11">
    <location>
        <begin position="162"/>
        <end position="178"/>
    </location>
</feature>
<dbReference type="Proteomes" id="UP000275012">
    <property type="component" value="Unassembled WGS sequence"/>
</dbReference>
<evidence type="ECO:0000256" key="10">
    <source>
        <dbReference type="ARBA" id="ARBA00023316"/>
    </source>
</evidence>
<dbReference type="AlphaFoldDB" id="A0A3M2HJZ3"/>
<dbReference type="HAMAP" id="MF_02079">
    <property type="entry name" value="PGT_RodA"/>
    <property type="match status" value="1"/>
</dbReference>
<dbReference type="RefSeq" id="WP_122102444.1">
    <property type="nucleotide sequence ID" value="NZ_RFLY01000022.1"/>
</dbReference>
<dbReference type="UniPathway" id="UPA00219"/>
<evidence type="ECO:0000256" key="5">
    <source>
        <dbReference type="ARBA" id="ARBA00022692"/>
    </source>
</evidence>
<keyword evidence="7 11" id="KW-0573">Peptidoglycan synthesis</keyword>
<comment type="caution">
    <text evidence="12">The sequence shown here is derived from an EMBL/GenBank/DDBJ whole genome shotgun (WGS) entry which is preliminary data.</text>
</comment>
<evidence type="ECO:0000256" key="4">
    <source>
        <dbReference type="ARBA" id="ARBA00022679"/>
    </source>
</evidence>
<feature type="transmembrane region" description="Helical" evidence="11">
    <location>
        <begin position="314"/>
        <end position="341"/>
    </location>
</feature>
<evidence type="ECO:0000313" key="12">
    <source>
        <dbReference type="EMBL" id="RMH87910.1"/>
    </source>
</evidence>
<dbReference type="InterPro" id="IPR011923">
    <property type="entry name" value="RodA/MrdB"/>
</dbReference>
<dbReference type="GO" id="GO:0005886">
    <property type="term" value="C:plasma membrane"/>
    <property type="evidence" value="ECO:0007669"/>
    <property type="project" value="UniProtKB-SubCell"/>
</dbReference>
<evidence type="ECO:0000256" key="6">
    <source>
        <dbReference type="ARBA" id="ARBA00022960"/>
    </source>
</evidence>
<comment type="catalytic activity">
    <reaction evidence="11">
        <text>[GlcNAc-(1-&gt;4)-Mur2Ac(oyl-L-Ala-gamma-D-Glu-L-Lys-D-Ala-D-Ala)](n)-di-trans,octa-cis-undecaprenyl diphosphate + beta-D-GlcNAc-(1-&gt;4)-Mur2Ac(oyl-L-Ala-gamma-D-Glu-L-Lys-D-Ala-D-Ala)-di-trans,octa-cis-undecaprenyl diphosphate = [GlcNAc-(1-&gt;4)-Mur2Ac(oyl-L-Ala-gamma-D-Glu-L-Lys-D-Ala-D-Ala)](n+1)-di-trans,octa-cis-undecaprenyl diphosphate + di-trans,octa-cis-undecaprenyl diphosphate + H(+)</text>
        <dbReference type="Rhea" id="RHEA:23708"/>
        <dbReference type="Rhea" id="RHEA-COMP:9602"/>
        <dbReference type="Rhea" id="RHEA-COMP:9603"/>
        <dbReference type="ChEBI" id="CHEBI:15378"/>
        <dbReference type="ChEBI" id="CHEBI:58405"/>
        <dbReference type="ChEBI" id="CHEBI:60033"/>
        <dbReference type="ChEBI" id="CHEBI:78435"/>
        <dbReference type="EC" id="2.4.99.28"/>
    </reaction>
</comment>
<dbReference type="GO" id="GO:0015648">
    <property type="term" value="F:lipid-linked peptidoglycan transporter activity"/>
    <property type="evidence" value="ECO:0007669"/>
    <property type="project" value="TreeGrafter"/>
</dbReference>
<dbReference type="EMBL" id="RFLY01000022">
    <property type="protein sequence ID" value="RMH87910.1"/>
    <property type="molecule type" value="Genomic_DNA"/>
</dbReference>
<comment type="pathway">
    <text evidence="11">Cell wall biogenesis; peptidoglycan biosynthesis.</text>
</comment>
<keyword evidence="3 11" id="KW-0328">Glycosyltransferase</keyword>
<keyword evidence="10 11" id="KW-0961">Cell wall biogenesis/degradation</keyword>
<dbReference type="OrthoDB" id="9768187at2"/>
<evidence type="ECO:0000256" key="1">
    <source>
        <dbReference type="ARBA" id="ARBA00004141"/>
    </source>
</evidence>
<keyword evidence="13" id="KW-1185">Reference proteome</keyword>
<dbReference type="GO" id="GO:0032153">
    <property type="term" value="C:cell division site"/>
    <property type="evidence" value="ECO:0007669"/>
    <property type="project" value="TreeGrafter"/>
</dbReference>
<evidence type="ECO:0000256" key="3">
    <source>
        <dbReference type="ARBA" id="ARBA00022676"/>
    </source>
</evidence>
<evidence type="ECO:0000313" key="13">
    <source>
        <dbReference type="Proteomes" id="UP000275012"/>
    </source>
</evidence>
<dbReference type="EC" id="2.4.99.28" evidence="11"/>
<name>A0A3M2HJZ3_9GAMM</name>
<evidence type="ECO:0000256" key="8">
    <source>
        <dbReference type="ARBA" id="ARBA00022989"/>
    </source>
</evidence>
<evidence type="ECO:0000256" key="11">
    <source>
        <dbReference type="HAMAP-Rule" id="MF_02079"/>
    </source>
</evidence>
<feature type="transmembrane region" description="Helical" evidence="11">
    <location>
        <begin position="347"/>
        <end position="370"/>
    </location>
</feature>
<dbReference type="GO" id="GO:0009252">
    <property type="term" value="P:peptidoglycan biosynthetic process"/>
    <property type="evidence" value="ECO:0007669"/>
    <property type="project" value="UniProtKB-UniRule"/>
</dbReference>
<comment type="subcellular location">
    <subcellularLocation>
        <location evidence="11">Cell inner membrane</location>
        <topology evidence="11">Multi-pass membrane protein</topology>
    </subcellularLocation>
    <subcellularLocation>
        <location evidence="1">Membrane</location>
        <topology evidence="1">Multi-pass membrane protein</topology>
    </subcellularLocation>
</comment>
<keyword evidence="9 11" id="KW-0472">Membrane</keyword>